<accession>A0ABP8H9Y5</accession>
<feature type="region of interest" description="Disordered" evidence="1">
    <location>
        <begin position="40"/>
        <end position="63"/>
    </location>
</feature>
<feature type="compositionally biased region" description="Basic and acidic residues" evidence="1">
    <location>
        <begin position="46"/>
        <end position="63"/>
    </location>
</feature>
<keyword evidence="3" id="KW-1185">Reference proteome</keyword>
<evidence type="ECO:0000256" key="1">
    <source>
        <dbReference type="SAM" id="MobiDB-lite"/>
    </source>
</evidence>
<evidence type="ECO:0000313" key="2">
    <source>
        <dbReference type="EMBL" id="GAA4336454.1"/>
    </source>
</evidence>
<gene>
    <name evidence="2" type="ORF">GCM10023184_31770</name>
</gene>
<dbReference type="Proteomes" id="UP001501725">
    <property type="component" value="Unassembled WGS sequence"/>
</dbReference>
<comment type="caution">
    <text evidence="2">The sequence shown here is derived from an EMBL/GenBank/DDBJ whole genome shotgun (WGS) entry which is preliminary data.</text>
</comment>
<evidence type="ECO:0000313" key="3">
    <source>
        <dbReference type="Proteomes" id="UP001501725"/>
    </source>
</evidence>
<protein>
    <submittedName>
        <fullName evidence="2">Uncharacterized protein</fullName>
    </submittedName>
</protein>
<sequence length="63" mass="6850">METGKFGTVSKSSGELVSGGPFDVLGMGYGGARRWRRNGSTGRFRFPFDRPATGRESRSHAPE</sequence>
<name>A0ABP8H9Y5_9BACT</name>
<dbReference type="EMBL" id="BAABGY010000009">
    <property type="protein sequence ID" value="GAA4336454.1"/>
    <property type="molecule type" value="Genomic_DNA"/>
</dbReference>
<proteinExistence type="predicted"/>
<organism evidence="2 3">
    <name type="scientific">Flaviaesturariibacter amylovorans</name>
    <dbReference type="NCBI Taxonomy" id="1084520"/>
    <lineage>
        <taxon>Bacteria</taxon>
        <taxon>Pseudomonadati</taxon>
        <taxon>Bacteroidota</taxon>
        <taxon>Chitinophagia</taxon>
        <taxon>Chitinophagales</taxon>
        <taxon>Chitinophagaceae</taxon>
        <taxon>Flaviaestuariibacter</taxon>
    </lineage>
</organism>
<reference evidence="3" key="1">
    <citation type="journal article" date="2019" name="Int. J. Syst. Evol. Microbiol.">
        <title>The Global Catalogue of Microorganisms (GCM) 10K type strain sequencing project: providing services to taxonomists for standard genome sequencing and annotation.</title>
        <authorList>
            <consortium name="The Broad Institute Genomics Platform"/>
            <consortium name="The Broad Institute Genome Sequencing Center for Infectious Disease"/>
            <person name="Wu L."/>
            <person name="Ma J."/>
        </authorList>
    </citation>
    <scope>NUCLEOTIDE SEQUENCE [LARGE SCALE GENOMIC DNA]</scope>
    <source>
        <strain evidence="3">JCM 17919</strain>
    </source>
</reference>